<evidence type="ECO:0000256" key="1">
    <source>
        <dbReference type="SAM" id="MobiDB-lite"/>
    </source>
</evidence>
<organism evidence="2 3">
    <name type="scientific">Rhizobium leguminosarum</name>
    <dbReference type="NCBI Taxonomy" id="384"/>
    <lineage>
        <taxon>Bacteria</taxon>
        <taxon>Pseudomonadati</taxon>
        <taxon>Pseudomonadota</taxon>
        <taxon>Alphaproteobacteria</taxon>
        <taxon>Hyphomicrobiales</taxon>
        <taxon>Rhizobiaceae</taxon>
        <taxon>Rhizobium/Agrobacterium group</taxon>
        <taxon>Rhizobium</taxon>
    </lineage>
</organism>
<proteinExistence type="predicted"/>
<feature type="region of interest" description="Disordered" evidence="1">
    <location>
        <begin position="1"/>
        <end position="61"/>
    </location>
</feature>
<reference evidence="2 3" key="1">
    <citation type="submission" date="2020-08" db="EMBL/GenBank/DDBJ databases">
        <title>Genomic Encyclopedia of Type Strains, Phase IV (KMG-V): Genome sequencing to study the core and pangenomes of soil and plant-associated prokaryotes.</title>
        <authorList>
            <person name="Whitman W."/>
        </authorList>
    </citation>
    <scope>NUCLEOTIDE SEQUENCE [LARGE SCALE GENOMIC DNA]</scope>
    <source>
        <strain evidence="2 3">SEMIA 4011</strain>
    </source>
</reference>
<comment type="caution">
    <text evidence="2">The sequence shown here is derived from an EMBL/GenBank/DDBJ whole genome shotgun (WGS) entry which is preliminary data.</text>
</comment>
<feature type="compositionally biased region" description="Basic and acidic residues" evidence="1">
    <location>
        <begin position="1"/>
        <end position="42"/>
    </location>
</feature>
<dbReference type="EMBL" id="JACIIJ010000005">
    <property type="protein sequence ID" value="MBB6221466.1"/>
    <property type="molecule type" value="Genomic_DNA"/>
</dbReference>
<gene>
    <name evidence="2" type="ORF">GGE66_002439</name>
</gene>
<dbReference type="AlphaFoldDB" id="A0A7W9ZRG5"/>
<evidence type="ECO:0000313" key="3">
    <source>
        <dbReference type="Proteomes" id="UP000517187"/>
    </source>
</evidence>
<sequence>MPDRDQPGGEEGQHRDDDHAPKAPVQRRIEDGADRRVGGERRKPGRLVQRLVQPAAASPPA</sequence>
<protein>
    <submittedName>
        <fullName evidence="2">Uncharacterized protein</fullName>
    </submittedName>
</protein>
<accession>A0A7W9ZRG5</accession>
<dbReference type="Proteomes" id="UP000517187">
    <property type="component" value="Unassembled WGS sequence"/>
</dbReference>
<evidence type="ECO:0000313" key="2">
    <source>
        <dbReference type="EMBL" id="MBB6221466.1"/>
    </source>
</evidence>
<name>A0A7W9ZRG5_RHILE</name>